<name>A0AAF1ATE6_DAUCS</name>
<feature type="domain" description="UBC core" evidence="7">
    <location>
        <begin position="202"/>
        <end position="362"/>
    </location>
</feature>
<dbReference type="AlphaFoldDB" id="A0AAF1ATE6"/>
<accession>A0AAF1ATE6</accession>
<dbReference type="GO" id="GO:0005524">
    <property type="term" value="F:ATP binding"/>
    <property type="evidence" value="ECO:0007669"/>
    <property type="project" value="UniProtKB-KW"/>
</dbReference>
<dbReference type="KEGG" id="dcr:108211809"/>
<dbReference type="PROSITE" id="PS50127">
    <property type="entry name" value="UBC_2"/>
    <property type="match status" value="1"/>
</dbReference>
<keyword evidence="3" id="KW-0547">Nucleotide-binding</keyword>
<keyword evidence="9" id="KW-1185">Reference proteome</keyword>
<feature type="region of interest" description="Disordered" evidence="6">
    <location>
        <begin position="51"/>
        <end position="76"/>
    </location>
</feature>
<dbReference type="FunFam" id="3.10.110.10:FF:000028">
    <property type="entry name" value="Probable ubiquitin-conjugating enzyme E2 23"/>
    <property type="match status" value="1"/>
</dbReference>
<dbReference type="GO" id="GO:0061631">
    <property type="term" value="F:ubiquitin conjugating enzyme activity"/>
    <property type="evidence" value="ECO:0007669"/>
    <property type="project" value="UniProtKB-EC"/>
</dbReference>
<evidence type="ECO:0000256" key="4">
    <source>
        <dbReference type="ARBA" id="ARBA00022786"/>
    </source>
</evidence>
<dbReference type="PANTHER" id="PTHR46116">
    <property type="entry name" value="(E3-INDEPENDENT) E2 UBIQUITIN-CONJUGATING ENZYME"/>
    <property type="match status" value="1"/>
</dbReference>
<evidence type="ECO:0000256" key="3">
    <source>
        <dbReference type="ARBA" id="ARBA00022741"/>
    </source>
</evidence>
<evidence type="ECO:0000256" key="6">
    <source>
        <dbReference type="SAM" id="MobiDB-lite"/>
    </source>
</evidence>
<dbReference type="EC" id="2.3.2.23" evidence="1"/>
<evidence type="ECO:0000313" key="9">
    <source>
        <dbReference type="Proteomes" id="UP000077755"/>
    </source>
</evidence>
<dbReference type="Gene3D" id="3.10.110.10">
    <property type="entry name" value="Ubiquitin Conjugating Enzyme"/>
    <property type="match status" value="1"/>
</dbReference>
<dbReference type="Proteomes" id="UP000077755">
    <property type="component" value="Chromosome 3"/>
</dbReference>
<organism evidence="8 9">
    <name type="scientific">Daucus carota subsp. sativus</name>
    <name type="common">Carrot</name>
    <dbReference type="NCBI Taxonomy" id="79200"/>
    <lineage>
        <taxon>Eukaryota</taxon>
        <taxon>Viridiplantae</taxon>
        <taxon>Streptophyta</taxon>
        <taxon>Embryophyta</taxon>
        <taxon>Tracheophyta</taxon>
        <taxon>Spermatophyta</taxon>
        <taxon>Magnoliopsida</taxon>
        <taxon>eudicotyledons</taxon>
        <taxon>Gunneridae</taxon>
        <taxon>Pentapetalae</taxon>
        <taxon>asterids</taxon>
        <taxon>campanulids</taxon>
        <taxon>Apiales</taxon>
        <taxon>Apiaceae</taxon>
        <taxon>Apioideae</taxon>
        <taxon>Scandiceae</taxon>
        <taxon>Daucinae</taxon>
        <taxon>Daucus</taxon>
        <taxon>Daucus sect. Daucus</taxon>
    </lineage>
</organism>
<gene>
    <name evidence="8" type="ORF">DCAR_0311007</name>
</gene>
<proteinExistence type="predicted"/>
<sequence length="452" mass="50243">MDVNANSQSSLSTSLNHPKVAVAEELGNSSSIAGATAAGCLVSENSDNINDCASDMSYHGDDNDSEGDDVVDDDYGDLYDDDDYDYMFDDNSDDENIKKKKQKSGSDDEYLSVQLQFDNVDLPPGVEASVPDFADIDSKASASRRRAIPANFSSNAKEGGGEKELDAVQKYLTFKRFDIVDDLSDHYYLKPEGFNKLQPTSSWTKKIHDEWKILESNLPDTIYVRVYEGRMDLLRAVIIGPTGTPYHDGLFTFDVHFPKNYPDVPPLVNYRSGGLRINPNLYETGYVCLSLLNTWTGKGSEKWLPNKSTMLQVLVSIQALILNAKPFFNEPGHASSYRGNEGVKMSAEYNERTFILSLKTMIYTLRTPPKHFEDFVSGHFRVWGRVILIACRAYMEGAGIGSDVKGNIEESGKGEASQLKGFRKEVATMLKLLVESFIGNGSTDCEEFRLAD</sequence>
<evidence type="ECO:0000259" key="7">
    <source>
        <dbReference type="PROSITE" id="PS50127"/>
    </source>
</evidence>
<keyword evidence="5" id="KW-0067">ATP-binding</keyword>
<reference evidence="8" key="1">
    <citation type="journal article" date="2016" name="Nat. Genet.">
        <title>A high-quality carrot genome assembly provides new insights into carotenoid accumulation and asterid genome evolution.</title>
        <authorList>
            <person name="Iorizzo M."/>
            <person name="Ellison S."/>
            <person name="Senalik D."/>
            <person name="Zeng P."/>
            <person name="Satapoomin P."/>
            <person name="Huang J."/>
            <person name="Bowman M."/>
            <person name="Iovene M."/>
            <person name="Sanseverino W."/>
            <person name="Cavagnaro P."/>
            <person name="Yildiz M."/>
            <person name="Macko-Podgorni A."/>
            <person name="Moranska E."/>
            <person name="Grzebelus E."/>
            <person name="Grzebelus D."/>
            <person name="Ashrafi H."/>
            <person name="Zheng Z."/>
            <person name="Cheng S."/>
            <person name="Spooner D."/>
            <person name="Van Deynze A."/>
            <person name="Simon P."/>
        </authorList>
    </citation>
    <scope>NUCLEOTIDE SEQUENCE</scope>
    <source>
        <tissue evidence="8">Leaf</tissue>
    </source>
</reference>
<keyword evidence="4" id="KW-0833">Ubl conjugation pathway</keyword>
<dbReference type="Pfam" id="PF00179">
    <property type="entry name" value="UQ_con"/>
    <property type="match status" value="1"/>
</dbReference>
<dbReference type="EMBL" id="CP093345">
    <property type="protein sequence ID" value="WOG91756.1"/>
    <property type="molecule type" value="Genomic_DNA"/>
</dbReference>
<evidence type="ECO:0000256" key="2">
    <source>
        <dbReference type="ARBA" id="ARBA00022679"/>
    </source>
</evidence>
<keyword evidence="2" id="KW-0808">Transferase</keyword>
<dbReference type="InterPro" id="IPR016135">
    <property type="entry name" value="UBQ-conjugating_enzyme/RWD"/>
</dbReference>
<dbReference type="SUPFAM" id="SSF54495">
    <property type="entry name" value="UBC-like"/>
    <property type="match status" value="1"/>
</dbReference>
<dbReference type="PANTHER" id="PTHR46116:SF18">
    <property type="entry name" value="UBIQUITIN-CONJUGATING ENZYME E2 38 ISOFORM X1"/>
    <property type="match status" value="1"/>
</dbReference>
<feature type="compositionally biased region" description="Acidic residues" evidence="6">
    <location>
        <begin position="63"/>
        <end position="76"/>
    </location>
</feature>
<reference evidence="8" key="2">
    <citation type="submission" date="2022-03" db="EMBL/GenBank/DDBJ databases">
        <title>Draft title - Genomic analysis of global carrot germplasm unveils the trajectory of domestication and the origin of high carotenoid orange carrot.</title>
        <authorList>
            <person name="Iorizzo M."/>
            <person name="Ellison S."/>
            <person name="Senalik D."/>
            <person name="Macko-Podgorni A."/>
            <person name="Grzebelus D."/>
            <person name="Bostan H."/>
            <person name="Rolling W."/>
            <person name="Curaba J."/>
            <person name="Simon P."/>
        </authorList>
    </citation>
    <scope>NUCLEOTIDE SEQUENCE</scope>
    <source>
        <tissue evidence="8">Leaf</tissue>
    </source>
</reference>
<evidence type="ECO:0000256" key="5">
    <source>
        <dbReference type="ARBA" id="ARBA00022840"/>
    </source>
</evidence>
<dbReference type="InterPro" id="IPR000608">
    <property type="entry name" value="UBC"/>
</dbReference>
<evidence type="ECO:0000256" key="1">
    <source>
        <dbReference type="ARBA" id="ARBA00012486"/>
    </source>
</evidence>
<protein>
    <recommendedName>
        <fullName evidence="1">E2 ubiquitin-conjugating enzyme</fullName>
        <ecNumber evidence="1">2.3.2.23</ecNumber>
    </recommendedName>
</protein>
<dbReference type="CDD" id="cd23837">
    <property type="entry name" value="UBCc_UBE2O"/>
    <property type="match status" value="1"/>
</dbReference>
<evidence type="ECO:0000313" key="8">
    <source>
        <dbReference type="EMBL" id="WOG91756.1"/>
    </source>
</evidence>
<dbReference type="SMART" id="SM00212">
    <property type="entry name" value="UBCc"/>
    <property type="match status" value="1"/>
</dbReference>